<evidence type="ECO:0000313" key="3">
    <source>
        <dbReference type="Proteomes" id="UP000479190"/>
    </source>
</evidence>
<dbReference type="Proteomes" id="UP000479190">
    <property type="component" value="Unassembled WGS sequence"/>
</dbReference>
<feature type="compositionally biased region" description="Basic and acidic residues" evidence="1">
    <location>
        <begin position="376"/>
        <end position="385"/>
    </location>
</feature>
<feature type="compositionally biased region" description="Low complexity" evidence="1">
    <location>
        <begin position="387"/>
        <end position="396"/>
    </location>
</feature>
<keyword evidence="3" id="KW-1185">Reference proteome</keyword>
<sequence>MSIFKLISTKKSIFSKNKDEAEKRELLRDKRLKIPKELTPSVSSGMTENVKIESSKKLKKTIKENVQASCSQETISHYKKQLLKNTRPILTIQAKPNILPNLSVRVEKMSQKSIESYIQNNKNTENAAHEKMLSTSRTVKRSLDESSSAGPSVYLGADITYDPTSWELTKSKRFKIFCREVAVIVWDDKVDNVAMKLNKAQIQLPGRSPRSLSRPRLLELFLNNQLGDSKPDYEDDSENGRFSCDSNPHQSSPSLPDQLELSKPDDEGDGDNGRSSRDSNPHQSSSSLPDQLELSKPDDEDDGDNGRSSPSLPDQLELSKPDDEDDGDNGRSSPSLPDQLELSKPDDEDDGDNGRSSPSLPDQLELSEPDDEDDGDNGRSSRDPDPDQSSPSCRDPLMLSEVEDDNDFGRGGSPCNPDPDQFSPSRRDPLILSEVEDSNDVGRGGSPPHPDLNQFSPSRRDPTMDSEVEDDDDDGSKSSSDSDSDKSSEESDDDRDEENENSSDSEPDQPLEVENINGIINDHVQEMDDLSEKNKWKILNGVTYRLCTQIKDLRNKWQVKLGLKKPKKKNRKSKKNKAKKTKTTIFSSKNKVRTSRASDKCTRAFLATRLPSNSPAVDSRTAEQPNSPAADRRTAPQQTSSTSLQPNSPAADSRTAEQPNSRQLASRTIPSNSVTATAAAWPEPRVNTNCTDACFCRHGLDALDRNPT</sequence>
<reference evidence="2 3" key="1">
    <citation type="submission" date="2020-02" db="EMBL/GenBank/DDBJ databases">
        <authorList>
            <person name="Ferguson B K."/>
        </authorList>
    </citation>
    <scope>NUCLEOTIDE SEQUENCE [LARGE SCALE GENOMIC DNA]</scope>
</reference>
<feature type="compositionally biased region" description="Polar residues" evidence="1">
    <location>
        <begin position="244"/>
        <end position="255"/>
    </location>
</feature>
<accession>A0A6H5I1B2</accession>
<feature type="compositionally biased region" description="Acidic residues" evidence="1">
    <location>
        <begin position="365"/>
        <end position="375"/>
    </location>
</feature>
<organism evidence="2 3">
    <name type="scientific">Trichogramma brassicae</name>
    <dbReference type="NCBI Taxonomy" id="86971"/>
    <lineage>
        <taxon>Eukaryota</taxon>
        <taxon>Metazoa</taxon>
        <taxon>Ecdysozoa</taxon>
        <taxon>Arthropoda</taxon>
        <taxon>Hexapoda</taxon>
        <taxon>Insecta</taxon>
        <taxon>Pterygota</taxon>
        <taxon>Neoptera</taxon>
        <taxon>Endopterygota</taxon>
        <taxon>Hymenoptera</taxon>
        <taxon>Apocrita</taxon>
        <taxon>Proctotrupomorpha</taxon>
        <taxon>Chalcidoidea</taxon>
        <taxon>Trichogrammatidae</taxon>
        <taxon>Trichogramma</taxon>
    </lineage>
</organism>
<feature type="compositionally biased region" description="Acidic residues" evidence="1">
    <location>
        <begin position="490"/>
        <end position="511"/>
    </location>
</feature>
<feature type="compositionally biased region" description="Polar residues" evidence="1">
    <location>
        <begin position="635"/>
        <end position="671"/>
    </location>
</feature>
<gene>
    <name evidence="2" type="ORF">TBRA_LOCUS2320</name>
</gene>
<proteinExistence type="predicted"/>
<dbReference type="AlphaFoldDB" id="A0A6H5I1B2"/>
<feature type="region of interest" description="Disordered" evidence="1">
    <location>
        <begin position="226"/>
        <end position="516"/>
    </location>
</feature>
<feature type="compositionally biased region" description="Acidic residues" evidence="1">
    <location>
        <begin position="464"/>
        <end position="474"/>
    </location>
</feature>
<feature type="compositionally biased region" description="Basic and acidic residues" evidence="1">
    <location>
        <begin position="260"/>
        <end position="280"/>
    </location>
</feature>
<feature type="compositionally biased region" description="Polar residues" evidence="1">
    <location>
        <begin position="610"/>
        <end position="627"/>
    </location>
</feature>
<name>A0A6H5I1B2_9HYME</name>
<evidence type="ECO:0000256" key="1">
    <source>
        <dbReference type="SAM" id="MobiDB-lite"/>
    </source>
</evidence>
<dbReference type="EMBL" id="CADCXV010000458">
    <property type="protein sequence ID" value="CAB0030314.1"/>
    <property type="molecule type" value="Genomic_DNA"/>
</dbReference>
<evidence type="ECO:0000313" key="2">
    <source>
        <dbReference type="EMBL" id="CAB0030314.1"/>
    </source>
</evidence>
<feature type="compositionally biased region" description="Basic residues" evidence="1">
    <location>
        <begin position="562"/>
        <end position="582"/>
    </location>
</feature>
<protein>
    <submittedName>
        <fullName evidence="2">Uncharacterized protein</fullName>
    </submittedName>
</protein>
<feature type="region of interest" description="Disordered" evidence="1">
    <location>
        <begin position="562"/>
        <end position="671"/>
    </location>
</feature>